<name>A0A1D9PYR7_SCLS1</name>
<evidence type="ECO:0000313" key="3">
    <source>
        <dbReference type="Proteomes" id="UP000177798"/>
    </source>
</evidence>
<dbReference type="RefSeq" id="XP_001598465.1">
    <property type="nucleotide sequence ID" value="XM_001598415.1"/>
</dbReference>
<proteinExistence type="predicted"/>
<protein>
    <submittedName>
        <fullName evidence="2">Uncharacterized protein</fullName>
    </submittedName>
</protein>
<evidence type="ECO:0000256" key="1">
    <source>
        <dbReference type="SAM" id="MobiDB-lite"/>
    </source>
</evidence>
<dbReference type="KEGG" id="ssl:SS1G_00554"/>
<gene>
    <name evidence="2" type="ORF">sscle_03g026140</name>
</gene>
<reference evidence="3" key="1">
    <citation type="journal article" date="2017" name="Genome Biol. Evol.">
        <title>The complete genome sequence of the phytopathogenic fungus Sclerotinia sclerotiorum reveals insights into the genome architecture of broad host range pathogens.</title>
        <authorList>
            <person name="Derbyshire M."/>
            <person name="Denton-Giles M."/>
            <person name="Hegedus D."/>
            <person name="Seifbarghy S."/>
            <person name="Rollins J."/>
            <person name="van Kan J."/>
            <person name="Seidl M.F."/>
            <person name="Faino L."/>
            <person name="Mbengue M."/>
            <person name="Navaud O."/>
            <person name="Raffaele S."/>
            <person name="Hammond-Kosack K."/>
            <person name="Heard S."/>
            <person name="Oliver R."/>
        </authorList>
    </citation>
    <scope>NUCLEOTIDE SEQUENCE [LARGE SCALE GENOMIC DNA]</scope>
    <source>
        <strain evidence="3">ATCC 18683 / 1980 / Ss-1</strain>
    </source>
</reference>
<dbReference type="Proteomes" id="UP000177798">
    <property type="component" value="Chromosome 3"/>
</dbReference>
<dbReference type="VEuPathDB" id="FungiDB:sscle_03g026140"/>
<evidence type="ECO:0000313" key="2">
    <source>
        <dbReference type="EMBL" id="APA07844.1"/>
    </source>
</evidence>
<feature type="region of interest" description="Disordered" evidence="1">
    <location>
        <begin position="93"/>
        <end position="116"/>
    </location>
</feature>
<dbReference type="AlphaFoldDB" id="A0A1D9PYR7"/>
<dbReference type="OrthoDB" id="3544234at2759"/>
<organism evidence="2 3">
    <name type="scientific">Sclerotinia sclerotiorum (strain ATCC 18683 / 1980 / Ss-1)</name>
    <name type="common">White mold</name>
    <name type="synonym">Whetzelinia sclerotiorum</name>
    <dbReference type="NCBI Taxonomy" id="665079"/>
    <lineage>
        <taxon>Eukaryota</taxon>
        <taxon>Fungi</taxon>
        <taxon>Dikarya</taxon>
        <taxon>Ascomycota</taxon>
        <taxon>Pezizomycotina</taxon>
        <taxon>Leotiomycetes</taxon>
        <taxon>Helotiales</taxon>
        <taxon>Sclerotiniaceae</taxon>
        <taxon>Sclerotinia</taxon>
    </lineage>
</organism>
<sequence length="116" mass="13501">MTSRKPTPAPNTKSDAQWLIEFGYLNGFHDFMHDYGFIDDEQDRRDALSLFRQFRKEQQEAWEKTHHGELKSETVVESSRTYSRTSVSIYSSSEHNVLKKHKSTSTSTVKGNKTQK</sequence>
<dbReference type="EMBL" id="CP017816">
    <property type="protein sequence ID" value="APA07844.1"/>
    <property type="molecule type" value="Genomic_DNA"/>
</dbReference>
<accession>A0A1D9PYR7</accession>